<dbReference type="SUPFAM" id="SSF51735">
    <property type="entry name" value="NAD(P)-binding Rossmann-fold domains"/>
    <property type="match status" value="1"/>
</dbReference>
<dbReference type="eggNOG" id="COG0190">
    <property type="taxonomic scope" value="Bacteria"/>
</dbReference>
<dbReference type="Gene3D" id="3.40.50.10860">
    <property type="entry name" value="Leucine Dehydrogenase, chain A, domain 1"/>
    <property type="match status" value="1"/>
</dbReference>
<dbReference type="Pfam" id="PF02882">
    <property type="entry name" value="THF_DHG_CYH_C"/>
    <property type="match status" value="1"/>
</dbReference>
<feature type="domain" description="Tetrahydrofolate dehydrogenase/cyclohydrolase NAD(P)-binding" evidence="3">
    <location>
        <begin position="141"/>
        <end position="267"/>
    </location>
</feature>
<evidence type="ECO:0000313" key="5">
    <source>
        <dbReference type="Proteomes" id="UP000028537"/>
    </source>
</evidence>
<dbReference type="Proteomes" id="UP000028537">
    <property type="component" value="Unassembled WGS sequence"/>
</dbReference>
<dbReference type="EMBL" id="JFDP01000037">
    <property type="protein sequence ID" value="KEZ23589.1"/>
    <property type="molecule type" value="Genomic_DNA"/>
</dbReference>
<dbReference type="RefSeq" id="WP_038102291.1">
    <property type="nucleotide sequence ID" value="NZ_JFDP01000037.1"/>
</dbReference>
<dbReference type="GO" id="GO:0005829">
    <property type="term" value="C:cytosol"/>
    <property type="evidence" value="ECO:0007669"/>
    <property type="project" value="TreeGrafter"/>
</dbReference>
<dbReference type="InterPro" id="IPR036291">
    <property type="entry name" value="NAD(P)-bd_dom_sf"/>
</dbReference>
<reference evidence="4 5" key="1">
    <citation type="submission" date="2014-02" db="EMBL/GenBank/DDBJ databases">
        <title>Genome sequence of Ureaplasma diversum strain 246.</title>
        <authorList>
            <person name="Sirand-Pugnet P."/>
            <person name="Breton M."/>
            <person name="Dordet-Frisoni E."/>
            <person name="Baranowski E."/>
            <person name="Barre A."/>
            <person name="Couture C."/>
            <person name="Dupuy V."/>
            <person name="Gaurivaud P."/>
            <person name="Jacob D."/>
            <person name="Lemaitre C."/>
            <person name="Manso-Silvan L."/>
            <person name="Nikolski M."/>
            <person name="Nouvel L.-X."/>
            <person name="Poumarat F."/>
            <person name="Tardy F."/>
            <person name="Thebault P."/>
            <person name="Theil S."/>
            <person name="Citti C."/>
            <person name="Thiaucourt F."/>
            <person name="Blanchard A."/>
        </authorList>
    </citation>
    <scope>NUCLEOTIDE SEQUENCE [LARGE SCALE GENOMIC DNA]</scope>
    <source>
        <strain evidence="4 5">NCTC 246</strain>
    </source>
</reference>
<comment type="caution">
    <text evidence="4">The sequence shown here is derived from an EMBL/GenBank/DDBJ whole genome shotgun (WGS) entry which is preliminary data.</text>
</comment>
<evidence type="ECO:0000259" key="3">
    <source>
        <dbReference type="Pfam" id="PF02882"/>
    </source>
</evidence>
<proteinExistence type="predicted"/>
<dbReference type="EC" id="3.5.4.9" evidence="1"/>
<organism evidence="4 5">
    <name type="scientific">Ureaplasma diversum NCTC 246</name>
    <dbReference type="NCBI Taxonomy" id="1188241"/>
    <lineage>
        <taxon>Bacteria</taxon>
        <taxon>Bacillati</taxon>
        <taxon>Mycoplasmatota</taxon>
        <taxon>Mycoplasmoidales</taxon>
        <taxon>Mycoplasmoidaceae</taxon>
        <taxon>Ureaplasma</taxon>
    </lineage>
</organism>
<dbReference type="GO" id="GO:0004488">
    <property type="term" value="F:methylenetetrahydrofolate dehydrogenase (NADP+) activity"/>
    <property type="evidence" value="ECO:0007669"/>
    <property type="project" value="InterPro"/>
</dbReference>
<keyword evidence="2" id="KW-0028">Amino-acid biosynthesis</keyword>
<keyword evidence="5" id="KW-1185">Reference proteome</keyword>
<dbReference type="AlphaFoldDB" id="A0A084F047"/>
<accession>A0A084F047</accession>
<dbReference type="PANTHER" id="PTHR48099:SF5">
    <property type="entry name" value="C-1-TETRAHYDROFOLATE SYNTHASE, CYTOPLASMIC"/>
    <property type="match status" value="1"/>
</dbReference>
<dbReference type="GO" id="GO:0035999">
    <property type="term" value="P:tetrahydrofolate interconversion"/>
    <property type="evidence" value="ECO:0007669"/>
    <property type="project" value="TreeGrafter"/>
</dbReference>
<dbReference type="PANTHER" id="PTHR48099">
    <property type="entry name" value="C-1-TETRAHYDROFOLATE SYNTHASE, CYTOPLASMIC-RELATED"/>
    <property type="match status" value="1"/>
</dbReference>
<dbReference type="InterPro" id="IPR020631">
    <property type="entry name" value="THF_DH/CycHdrlase_NAD-bd_dom"/>
</dbReference>
<evidence type="ECO:0000256" key="1">
    <source>
        <dbReference type="ARBA" id="ARBA00012776"/>
    </source>
</evidence>
<dbReference type="GO" id="GO:0008652">
    <property type="term" value="P:amino acid biosynthetic process"/>
    <property type="evidence" value="ECO:0007669"/>
    <property type="project" value="UniProtKB-KW"/>
</dbReference>
<protein>
    <recommendedName>
        <fullName evidence="1">methenyltetrahydrofolate cyclohydrolase</fullName>
        <ecNumber evidence="1">3.5.4.9</ecNumber>
    </recommendedName>
</protein>
<sequence>MKTSLQSILDQLYWSKSNELINLAKTKKTKRIIYVYYDSRSIFKDSIFLRSKQRLTKQFNIELIIRDLNDYSIKELVDQFNDIKTNHHFLYFEHPLSSYYKQLNLNQYLSFDIDLEAALYSDQTKHLSNYLPIAGSIVVDLVKLINLNKDLKIVVIGKSTTYGLYIYNYLVNNQYDVYLFDSKTNNINTKLKAYDVVISTINQANVFSFKDLKDNSYLIDGTTVHYNNSLVGSFDINTYIANKNINYITTPNGVGKLSSIYLLLNYFKD</sequence>
<dbReference type="OrthoDB" id="9803580at2"/>
<gene>
    <name evidence="4" type="primary">folD</name>
    <name evidence="4" type="ORF">UDIV_2390</name>
</gene>
<dbReference type="GO" id="GO:0004477">
    <property type="term" value="F:methenyltetrahydrofolate cyclohydrolase activity"/>
    <property type="evidence" value="ECO:0007669"/>
    <property type="project" value="UniProtKB-EC"/>
</dbReference>
<dbReference type="Gene3D" id="3.40.50.720">
    <property type="entry name" value="NAD(P)-binding Rossmann-like Domain"/>
    <property type="match status" value="1"/>
</dbReference>
<evidence type="ECO:0000256" key="2">
    <source>
        <dbReference type="ARBA" id="ARBA00022605"/>
    </source>
</evidence>
<evidence type="ECO:0000313" key="4">
    <source>
        <dbReference type="EMBL" id="KEZ23589.1"/>
    </source>
</evidence>
<name>A0A084F047_9BACT</name>